<evidence type="ECO:0000313" key="6">
    <source>
        <dbReference type="EMBL" id="KAG2260430.1"/>
    </source>
</evidence>
<dbReference type="GO" id="GO:0006397">
    <property type="term" value="P:mRNA processing"/>
    <property type="evidence" value="ECO:0007669"/>
    <property type="project" value="InterPro"/>
</dbReference>
<dbReference type="GO" id="GO:1990604">
    <property type="term" value="C:IRE1-TRAF2-ASK1 complex"/>
    <property type="evidence" value="ECO:0007669"/>
    <property type="project" value="TreeGrafter"/>
</dbReference>
<dbReference type="PROSITE" id="PS50011">
    <property type="entry name" value="PROTEIN_KINASE_DOM"/>
    <property type="match status" value="1"/>
</dbReference>
<dbReference type="PROSITE" id="PS51392">
    <property type="entry name" value="KEN"/>
    <property type="match status" value="1"/>
</dbReference>
<sequence>MDPRKSADGVKMSVARAAAADMQSPLTFMERRNKTTVIDTEEAMGYGDDGSELFEGTRDLRRVVVKRFEFSDEAYEATYREAKIHHRIENDVENIVQLYDIDVCGSYIYLSFKPWTSTFGDLIRICGSKCTPRLTEVRRSFLKEFLGDIKLWETSGGPSFLLVDVVSCVCELHGANIIHRDLNPDCFFMIRKGNTFRSRIGNLRLCKKVGGHGKRYVPKRLAPEQKGVDNPVEGLSSDMYFFGLVFAFSITKGIEVFERDGRYNSTAKAILESLPESHQFFKNCIRTPWTRESINQSRYCSVTAQRALLEPFFWSTDKTVRFYNIANTLLARTWSEDLRDSLHNLKGKVLKRPHQGWIRSLKPDFQTIVSSDRRSFYDRYNITHLVKLVRNRLAHYDQQDQEEDEGLQEILGTTQKDVLEYFRASFPQLLLQTYHVINKHFQTDPAFLAFAEGNAPQVPVSDQCMEKVSQRLSYAKESACRNVSVQSHGDPARKLQKDRYDDFNRFERRIWEADEGGSLSNMYSAIAGSGSNLRIRDH</sequence>
<name>A0A8X7TZA1_BRACI</name>
<feature type="domain" description="KEN" evidence="5">
    <location>
        <begin position="315"/>
        <end position="453"/>
    </location>
</feature>
<proteinExistence type="predicted"/>
<dbReference type="InterPro" id="IPR038357">
    <property type="entry name" value="KEN_sf"/>
</dbReference>
<dbReference type="GO" id="GO:0051082">
    <property type="term" value="F:unfolded protein binding"/>
    <property type="evidence" value="ECO:0007669"/>
    <property type="project" value="TreeGrafter"/>
</dbReference>
<evidence type="ECO:0000259" key="4">
    <source>
        <dbReference type="PROSITE" id="PS50011"/>
    </source>
</evidence>
<protein>
    <submittedName>
        <fullName evidence="6">Uncharacterized protein</fullName>
    </submittedName>
</protein>
<evidence type="ECO:0000313" key="7">
    <source>
        <dbReference type="Proteomes" id="UP000886595"/>
    </source>
</evidence>
<dbReference type="GO" id="GO:0004674">
    <property type="term" value="F:protein serine/threonine kinase activity"/>
    <property type="evidence" value="ECO:0007669"/>
    <property type="project" value="InterPro"/>
</dbReference>
<evidence type="ECO:0000256" key="3">
    <source>
        <dbReference type="ARBA" id="ARBA00022840"/>
    </source>
</evidence>
<keyword evidence="1" id="KW-0732">Signal</keyword>
<dbReference type="InterPro" id="IPR000719">
    <property type="entry name" value="Prot_kinase_dom"/>
</dbReference>
<dbReference type="PANTHER" id="PTHR13954">
    <property type="entry name" value="IRE1-RELATED"/>
    <property type="match status" value="1"/>
</dbReference>
<dbReference type="InterPro" id="IPR011009">
    <property type="entry name" value="Kinase-like_dom_sf"/>
</dbReference>
<accession>A0A8X7TZA1</accession>
<evidence type="ECO:0000256" key="1">
    <source>
        <dbReference type="ARBA" id="ARBA00022729"/>
    </source>
</evidence>
<dbReference type="Proteomes" id="UP000886595">
    <property type="component" value="Unassembled WGS sequence"/>
</dbReference>
<keyword evidence="7" id="KW-1185">Reference proteome</keyword>
<dbReference type="Gene3D" id="3.30.200.20">
    <property type="entry name" value="Phosphorylase Kinase, domain 1"/>
    <property type="match status" value="1"/>
</dbReference>
<keyword evidence="2" id="KW-0547">Nucleotide-binding</keyword>
<evidence type="ECO:0000256" key="2">
    <source>
        <dbReference type="ARBA" id="ARBA00022741"/>
    </source>
</evidence>
<dbReference type="EMBL" id="JAAMPC010000015">
    <property type="protein sequence ID" value="KAG2260430.1"/>
    <property type="molecule type" value="Genomic_DNA"/>
</dbReference>
<reference evidence="6 7" key="1">
    <citation type="submission" date="2020-02" db="EMBL/GenBank/DDBJ databases">
        <authorList>
            <person name="Ma Q."/>
            <person name="Huang Y."/>
            <person name="Song X."/>
            <person name="Pei D."/>
        </authorList>
    </citation>
    <scope>NUCLEOTIDE SEQUENCE [LARGE SCALE GENOMIC DNA]</scope>
    <source>
        <strain evidence="6">Sxm20200214</strain>
        <tissue evidence="6">Leaf</tissue>
    </source>
</reference>
<dbReference type="Gene3D" id="1.10.510.10">
    <property type="entry name" value="Transferase(Phosphotransferase) domain 1"/>
    <property type="match status" value="1"/>
</dbReference>
<comment type="caution">
    <text evidence="6">The sequence shown here is derived from an EMBL/GenBank/DDBJ whole genome shotgun (WGS) entry which is preliminary data.</text>
</comment>
<gene>
    <name evidence="6" type="ORF">Bca52824_079724</name>
</gene>
<dbReference type="GO" id="GO:0036498">
    <property type="term" value="P:IRE1-mediated unfolded protein response"/>
    <property type="evidence" value="ECO:0007669"/>
    <property type="project" value="TreeGrafter"/>
</dbReference>
<dbReference type="SMART" id="SM00220">
    <property type="entry name" value="S_TKc"/>
    <property type="match status" value="1"/>
</dbReference>
<feature type="domain" description="Protein kinase" evidence="4">
    <location>
        <begin position="38"/>
        <end position="313"/>
    </location>
</feature>
<dbReference type="InterPro" id="IPR045133">
    <property type="entry name" value="IRE1/2-like"/>
</dbReference>
<dbReference type="GO" id="GO:0005524">
    <property type="term" value="F:ATP binding"/>
    <property type="evidence" value="ECO:0007669"/>
    <property type="project" value="UniProtKB-KW"/>
</dbReference>
<evidence type="ECO:0000259" key="5">
    <source>
        <dbReference type="PROSITE" id="PS51392"/>
    </source>
</evidence>
<dbReference type="GO" id="GO:0004521">
    <property type="term" value="F:RNA endonuclease activity"/>
    <property type="evidence" value="ECO:0007669"/>
    <property type="project" value="InterPro"/>
</dbReference>
<dbReference type="Pfam" id="PF06479">
    <property type="entry name" value="Ribonuc_2-5A"/>
    <property type="match status" value="1"/>
</dbReference>
<dbReference type="PANTHER" id="PTHR13954:SF6">
    <property type="entry name" value="NON-SPECIFIC SERINE_THREONINE PROTEIN KINASE"/>
    <property type="match status" value="1"/>
</dbReference>
<dbReference type="InterPro" id="IPR010513">
    <property type="entry name" value="KEN_dom"/>
</dbReference>
<dbReference type="SUPFAM" id="SSF56112">
    <property type="entry name" value="Protein kinase-like (PK-like)"/>
    <property type="match status" value="1"/>
</dbReference>
<dbReference type="AlphaFoldDB" id="A0A8X7TZA1"/>
<organism evidence="6 7">
    <name type="scientific">Brassica carinata</name>
    <name type="common">Ethiopian mustard</name>
    <name type="synonym">Abyssinian cabbage</name>
    <dbReference type="NCBI Taxonomy" id="52824"/>
    <lineage>
        <taxon>Eukaryota</taxon>
        <taxon>Viridiplantae</taxon>
        <taxon>Streptophyta</taxon>
        <taxon>Embryophyta</taxon>
        <taxon>Tracheophyta</taxon>
        <taxon>Spermatophyta</taxon>
        <taxon>Magnoliopsida</taxon>
        <taxon>eudicotyledons</taxon>
        <taxon>Gunneridae</taxon>
        <taxon>Pentapetalae</taxon>
        <taxon>rosids</taxon>
        <taxon>malvids</taxon>
        <taxon>Brassicales</taxon>
        <taxon>Brassicaceae</taxon>
        <taxon>Brassiceae</taxon>
        <taxon>Brassica</taxon>
    </lineage>
</organism>
<keyword evidence="3" id="KW-0067">ATP-binding</keyword>
<dbReference type="Gene3D" id="1.20.1440.180">
    <property type="entry name" value="KEN domain"/>
    <property type="match status" value="1"/>
</dbReference>